<evidence type="ECO:0000313" key="2">
    <source>
        <dbReference type="EMBL" id="TKW51090.1"/>
    </source>
</evidence>
<organism evidence="2 3">
    <name type="scientific">Colletotrichum tanaceti</name>
    <dbReference type="NCBI Taxonomy" id="1306861"/>
    <lineage>
        <taxon>Eukaryota</taxon>
        <taxon>Fungi</taxon>
        <taxon>Dikarya</taxon>
        <taxon>Ascomycota</taxon>
        <taxon>Pezizomycotina</taxon>
        <taxon>Sordariomycetes</taxon>
        <taxon>Hypocreomycetidae</taxon>
        <taxon>Glomerellales</taxon>
        <taxon>Glomerellaceae</taxon>
        <taxon>Colletotrichum</taxon>
        <taxon>Colletotrichum destructivum species complex</taxon>
    </lineage>
</organism>
<dbReference type="Proteomes" id="UP000310108">
    <property type="component" value="Unassembled WGS sequence"/>
</dbReference>
<dbReference type="EMBL" id="PJEX01000335">
    <property type="protein sequence ID" value="TKW51090.1"/>
    <property type="molecule type" value="Genomic_DNA"/>
</dbReference>
<dbReference type="AlphaFoldDB" id="A0A4U6X6K5"/>
<reference evidence="2 3" key="1">
    <citation type="journal article" date="2019" name="PLoS ONE">
        <title>Comparative genome analysis indicates high evolutionary potential of pathogenicity genes in Colletotrichum tanaceti.</title>
        <authorList>
            <person name="Lelwala R.V."/>
            <person name="Korhonen P.K."/>
            <person name="Young N.D."/>
            <person name="Scott J.B."/>
            <person name="Ades P.A."/>
            <person name="Gasser R.B."/>
            <person name="Taylor P.W.J."/>
        </authorList>
    </citation>
    <scope>NUCLEOTIDE SEQUENCE [LARGE SCALE GENOMIC DNA]</scope>
    <source>
        <strain evidence="2">BRIP57314</strain>
    </source>
</reference>
<protein>
    <submittedName>
        <fullName evidence="2">Uncharacterized protein</fullName>
    </submittedName>
</protein>
<name>A0A4U6X6K5_9PEZI</name>
<evidence type="ECO:0000313" key="3">
    <source>
        <dbReference type="Proteomes" id="UP000310108"/>
    </source>
</evidence>
<feature type="region of interest" description="Disordered" evidence="1">
    <location>
        <begin position="1"/>
        <end position="61"/>
    </location>
</feature>
<comment type="caution">
    <text evidence="2">The sequence shown here is derived from an EMBL/GenBank/DDBJ whole genome shotgun (WGS) entry which is preliminary data.</text>
</comment>
<feature type="compositionally biased region" description="Basic and acidic residues" evidence="1">
    <location>
        <begin position="1"/>
        <end position="14"/>
    </location>
</feature>
<feature type="compositionally biased region" description="Basic and acidic residues" evidence="1">
    <location>
        <begin position="24"/>
        <end position="53"/>
    </location>
</feature>
<keyword evidence="3" id="KW-1185">Reference proteome</keyword>
<sequence length="203" mass="21870">MASHERRSANDRQLDGGNTATESEPLKRLVKTDGDEEDDKSRARGDRDGHADEDAVEEDAALEEEALAEKLGPLLFRDDLRQARTRARARRHDDLGSAAGRASSAWSVSGNGVQFIDVEVNVGGVVVVEAVAVSCETVSGLGLRRRRGGQGRGAGHQALGGLHIIEADVLGPVGTVPVRGHAPRRYSYSCECEWEWPAPRVAR</sequence>
<accession>A0A4U6X6K5</accession>
<gene>
    <name evidence="2" type="ORF">CTA1_6158</name>
</gene>
<proteinExistence type="predicted"/>
<evidence type="ECO:0000256" key="1">
    <source>
        <dbReference type="SAM" id="MobiDB-lite"/>
    </source>
</evidence>